<dbReference type="PANTHER" id="PTHR11941">
    <property type="entry name" value="ENOYL-COA HYDRATASE-RELATED"/>
    <property type="match status" value="1"/>
</dbReference>
<evidence type="ECO:0000256" key="11">
    <source>
        <dbReference type="ARBA" id="ARBA00023235"/>
    </source>
</evidence>
<comment type="catalytic activity">
    <reaction evidence="17">
        <text>(3Z)-octenoyl-CoA = (2E)-octenoyl-CoA</text>
        <dbReference type="Rhea" id="RHEA:46044"/>
        <dbReference type="ChEBI" id="CHEBI:62242"/>
        <dbReference type="ChEBI" id="CHEBI:85640"/>
    </reaction>
    <physiologicalReaction direction="left-to-right" evidence="17">
        <dbReference type="Rhea" id="RHEA:46045"/>
    </physiologicalReaction>
</comment>
<reference evidence="25" key="1">
    <citation type="journal article" date="2016" name="Nature">
        <title>Genome evolution in the allotetraploid frog Xenopus laevis.</title>
        <authorList>
            <person name="Session A.M."/>
            <person name="Uno Y."/>
            <person name="Kwon T."/>
            <person name="Chapman J.A."/>
            <person name="Toyoda A."/>
            <person name="Takahashi S."/>
            <person name="Fukui A."/>
            <person name="Hikosaka A."/>
            <person name="Suzuki A."/>
            <person name="Kondo M."/>
            <person name="van Heeringen S.J."/>
            <person name="Quigley I."/>
            <person name="Heinz S."/>
            <person name="Ogino H."/>
            <person name="Ochi H."/>
            <person name="Hellsten U."/>
            <person name="Lyons J.B."/>
            <person name="Simakov O."/>
            <person name="Putnam N."/>
            <person name="Stites J."/>
            <person name="Kuroki Y."/>
            <person name="Tanaka T."/>
            <person name="Michiue T."/>
            <person name="Watanabe M."/>
            <person name="Bogdanovic O."/>
            <person name="Lister R."/>
            <person name="Georgiou G."/>
            <person name="Paranjpe S.S."/>
            <person name="van Kruijsbergen I."/>
            <person name="Shu S."/>
            <person name="Carlson J."/>
            <person name="Kinoshita T."/>
            <person name="Ohta Y."/>
            <person name="Mawaribuchi S."/>
            <person name="Jenkins J."/>
            <person name="Grimwood J."/>
            <person name="Schmutz J."/>
            <person name="Mitros T."/>
            <person name="Mozaffari S.V."/>
            <person name="Suzuki Y."/>
            <person name="Haramoto Y."/>
            <person name="Yamamoto T.S."/>
            <person name="Takagi C."/>
            <person name="Heald R."/>
            <person name="Miller K."/>
            <person name="Haudenschild C."/>
            <person name="Kitzman J."/>
            <person name="Nakayama T."/>
            <person name="Izutsu Y."/>
            <person name="Robert J."/>
            <person name="Fortriede J."/>
            <person name="Burns K."/>
            <person name="Lotay V."/>
            <person name="Karimi K."/>
            <person name="Yasuoka Y."/>
            <person name="Dichmann D.S."/>
            <person name="Flajnik M.F."/>
            <person name="Houston D.W."/>
            <person name="Shendure J."/>
            <person name="DuPasquier L."/>
            <person name="Vize P.D."/>
            <person name="Zorn A.M."/>
            <person name="Ito M."/>
            <person name="Marcotte E.M."/>
            <person name="Wallingford J.B."/>
            <person name="Ito Y."/>
            <person name="Asashima M."/>
            <person name="Ueno N."/>
            <person name="Matsuda Y."/>
            <person name="Veenstra G.J."/>
            <person name="Fujiyama A."/>
            <person name="Harland R.M."/>
            <person name="Taira M."/>
            <person name="Rokhsar D.S."/>
        </authorList>
    </citation>
    <scope>NUCLEOTIDE SEQUENCE [LARGE SCALE GENOMIC DNA]</scope>
    <source>
        <strain evidence="25">J</strain>
    </source>
</reference>
<comment type="pathway">
    <text evidence="2">Lipid metabolism; fatty acid beta-oxidation.</text>
</comment>
<evidence type="ECO:0000256" key="14">
    <source>
        <dbReference type="ARBA" id="ARBA00050938"/>
    </source>
</evidence>
<evidence type="ECO:0000256" key="5">
    <source>
        <dbReference type="ARBA" id="ARBA00012064"/>
    </source>
</evidence>
<evidence type="ECO:0000256" key="22">
    <source>
        <dbReference type="ARBA" id="ARBA00082088"/>
    </source>
</evidence>
<evidence type="ECO:0000256" key="21">
    <source>
        <dbReference type="ARBA" id="ARBA00078358"/>
    </source>
</evidence>
<evidence type="ECO:0000313" key="25">
    <source>
        <dbReference type="Proteomes" id="UP000694892"/>
    </source>
</evidence>
<dbReference type="Proteomes" id="UP000694892">
    <property type="component" value="Chromosome 9_10S"/>
</dbReference>
<evidence type="ECO:0000256" key="7">
    <source>
        <dbReference type="ARBA" id="ARBA00022946"/>
    </source>
</evidence>
<dbReference type="EC" id="5.3.3.8" evidence="5"/>
<evidence type="ECO:0000256" key="17">
    <source>
        <dbReference type="ARBA" id="ARBA00052542"/>
    </source>
</evidence>
<evidence type="ECO:0000256" key="2">
    <source>
        <dbReference type="ARBA" id="ARBA00005005"/>
    </source>
</evidence>
<dbReference type="GO" id="GO:0006635">
    <property type="term" value="P:fatty acid beta-oxidation"/>
    <property type="evidence" value="ECO:0007669"/>
    <property type="project" value="TreeGrafter"/>
</dbReference>
<evidence type="ECO:0000256" key="1">
    <source>
        <dbReference type="ARBA" id="ARBA00004305"/>
    </source>
</evidence>
<comment type="function">
    <text evidence="18">Key enzyme of fatty acid beta-oxidation. Able to isomerize both 3-cis (3Z) and 3-trans (3E) double bonds into the 2-trans (2E) form in a range of enoyl-CoA species, with a preference for (3Z)-enoyl-CoAs over (3E)-enoyl-CoAs. The catalytic efficiency of this enzyme is not affected by the fatty acyl chain length.</text>
</comment>
<comment type="subcellular location">
    <subcellularLocation>
        <location evidence="1">Mitochondrion matrix</location>
    </subcellularLocation>
</comment>
<evidence type="ECO:0000256" key="4">
    <source>
        <dbReference type="ARBA" id="ARBA00011233"/>
    </source>
</evidence>
<evidence type="ECO:0000256" key="12">
    <source>
        <dbReference type="ARBA" id="ARBA00035949"/>
    </source>
</evidence>
<dbReference type="InterPro" id="IPR001753">
    <property type="entry name" value="Enoyl-CoA_hydra/iso"/>
</dbReference>
<evidence type="ECO:0000256" key="16">
    <source>
        <dbReference type="ARBA" id="ARBA00052376"/>
    </source>
</evidence>
<dbReference type="SUPFAM" id="SSF52096">
    <property type="entry name" value="ClpP/crotonase"/>
    <property type="match status" value="1"/>
</dbReference>
<comment type="catalytic activity">
    <reaction evidence="13">
        <text>(3Z)-hexenoyl-CoA = (2E)-hexenoyl-CoA</text>
        <dbReference type="Rhea" id="RHEA:45748"/>
        <dbReference type="ChEBI" id="CHEBI:62077"/>
        <dbReference type="ChEBI" id="CHEBI:85415"/>
    </reaction>
    <physiologicalReaction direction="left-to-right" evidence="13">
        <dbReference type="Rhea" id="RHEA:45749"/>
    </physiologicalReaction>
</comment>
<comment type="similarity">
    <text evidence="3">Belongs to the enoyl-CoA hydratase/isomerase family.</text>
</comment>
<dbReference type="FunFam" id="3.90.226.10:FF:000034">
    <property type="entry name" value="Enoyl-CoA delta isomerase 1"/>
    <property type="match status" value="1"/>
</dbReference>
<comment type="subunit">
    <text evidence="4">Homotrimer.</text>
</comment>
<keyword evidence="11" id="KW-0413">Isomerase</keyword>
<dbReference type="GO" id="GO:0005759">
    <property type="term" value="C:mitochondrial matrix"/>
    <property type="evidence" value="ECO:0007669"/>
    <property type="project" value="UniProtKB-SubCell"/>
</dbReference>
<evidence type="ECO:0000256" key="6">
    <source>
        <dbReference type="ARBA" id="ARBA00022832"/>
    </source>
</evidence>
<dbReference type="InterPro" id="IPR029045">
    <property type="entry name" value="ClpP/crotonase-like_dom_sf"/>
</dbReference>
<dbReference type="Pfam" id="PF00378">
    <property type="entry name" value="ECH_1"/>
    <property type="match status" value="1"/>
</dbReference>
<comment type="catalytic activity">
    <reaction evidence="15">
        <text>(2E)-tetradecenoyl-CoA = (3Z)-tetradecenoyl-CoA</text>
        <dbReference type="Rhea" id="RHEA:29847"/>
        <dbReference type="ChEBI" id="CHEBI:61405"/>
        <dbReference type="ChEBI" id="CHEBI:61968"/>
    </reaction>
    <physiologicalReaction direction="right-to-left" evidence="15">
        <dbReference type="Rhea" id="RHEA:29849"/>
    </physiologicalReaction>
</comment>
<evidence type="ECO:0000256" key="19">
    <source>
        <dbReference type="ARBA" id="ARBA00068317"/>
    </source>
</evidence>
<dbReference type="GO" id="GO:0004165">
    <property type="term" value="F:delta(3)-delta(2)-enoyl-CoA isomerase activity"/>
    <property type="evidence" value="ECO:0007669"/>
    <property type="project" value="UniProtKB-EC"/>
</dbReference>
<dbReference type="EMBL" id="CM004483">
    <property type="protein sequence ID" value="OCT61690.1"/>
    <property type="molecule type" value="Genomic_DNA"/>
</dbReference>
<evidence type="ECO:0000256" key="10">
    <source>
        <dbReference type="ARBA" id="ARBA00023128"/>
    </source>
</evidence>
<proteinExistence type="inferred from homology"/>
<protein>
    <recommendedName>
        <fullName evidence="19">Enoyl-CoA delta isomerase 1, mitochondrial</fullName>
        <ecNumber evidence="5">5.3.3.8</ecNumber>
    </recommendedName>
    <alternativeName>
        <fullName evidence="23">3,2-trans-enoyl-CoA isomerase</fullName>
    </alternativeName>
    <alternativeName>
        <fullName evidence="20 21">Delta(3),Delta(2)-enoyl-CoA isomerase</fullName>
    </alternativeName>
    <alternativeName>
        <fullName evidence="22">Dodecenoyl-CoA isomerase</fullName>
    </alternativeName>
</protein>
<evidence type="ECO:0000256" key="13">
    <source>
        <dbReference type="ARBA" id="ARBA00036336"/>
    </source>
</evidence>
<organism evidence="24 25">
    <name type="scientific">Xenopus laevis</name>
    <name type="common">African clawed frog</name>
    <dbReference type="NCBI Taxonomy" id="8355"/>
    <lineage>
        <taxon>Eukaryota</taxon>
        <taxon>Metazoa</taxon>
        <taxon>Chordata</taxon>
        <taxon>Craniata</taxon>
        <taxon>Vertebrata</taxon>
        <taxon>Euteleostomi</taxon>
        <taxon>Amphibia</taxon>
        <taxon>Batrachia</taxon>
        <taxon>Anura</taxon>
        <taxon>Pipoidea</taxon>
        <taxon>Pipidae</taxon>
        <taxon>Xenopodinae</taxon>
        <taxon>Xenopus</taxon>
        <taxon>Xenopus</taxon>
    </lineage>
</organism>
<dbReference type="PANTHER" id="PTHR11941:SF45">
    <property type="entry name" value="ENOYL-COA DELTA ISOMERASE 1, MITOCHONDRIAL"/>
    <property type="match status" value="1"/>
</dbReference>
<evidence type="ECO:0000256" key="15">
    <source>
        <dbReference type="ARBA" id="ARBA00051293"/>
    </source>
</evidence>
<evidence type="ECO:0000313" key="24">
    <source>
        <dbReference type="EMBL" id="OCT61690.1"/>
    </source>
</evidence>
<keyword evidence="8" id="KW-0007">Acetylation</keyword>
<evidence type="ECO:0000256" key="8">
    <source>
        <dbReference type="ARBA" id="ARBA00022990"/>
    </source>
</evidence>
<dbReference type="CDD" id="cd06558">
    <property type="entry name" value="crotonase-like"/>
    <property type="match status" value="1"/>
</dbReference>
<dbReference type="Gene3D" id="3.90.226.10">
    <property type="entry name" value="2-enoyl-CoA Hydratase, Chain A, domain 1"/>
    <property type="match status" value="1"/>
</dbReference>
<keyword evidence="9" id="KW-0443">Lipid metabolism</keyword>
<gene>
    <name evidence="24" type="ORF">XELAEV_18047719mg</name>
</gene>
<keyword evidence="7" id="KW-0809">Transit peptide</keyword>
<evidence type="ECO:0000256" key="20">
    <source>
        <dbReference type="ARBA" id="ARBA00076241"/>
    </source>
</evidence>
<accession>A0A974BVR9</accession>
<evidence type="ECO:0000256" key="9">
    <source>
        <dbReference type="ARBA" id="ARBA00023098"/>
    </source>
</evidence>
<evidence type="ECO:0000256" key="18">
    <source>
        <dbReference type="ARBA" id="ARBA00056147"/>
    </source>
</evidence>
<dbReference type="OMA" id="NCIIGLN"/>
<dbReference type="Gene3D" id="6.10.250.170">
    <property type="match status" value="1"/>
</dbReference>
<evidence type="ECO:0000256" key="23">
    <source>
        <dbReference type="ARBA" id="ARBA00083575"/>
    </source>
</evidence>
<name>A0A974BVR9_XENLA</name>
<evidence type="ECO:0000256" key="3">
    <source>
        <dbReference type="ARBA" id="ARBA00005254"/>
    </source>
</evidence>
<sequence length="272" mass="30435">MAVVGALRSRLLSGSLHAHSNGLAFSQQTRLKRHFSSHKILVKLDEATGVAVMKIKNPPVNSLSLDFLTEFSISLEKLEMDRECRGLILTSASPKIFSAGLDITEMYGKSAEHYGEFWRAVQEMWLKLYGSNMVTGSSLAGGCLMALCCDYRIMADNPKYAIGLNENQLGFVAPFWVKDAMSSVVGNRVTEQALQLVPEEKVQGTAASVMAQWLTVPDHARQITKSMMHKQTTDKLVNNREADIKNFVSFVSRDSIQKSLQVYMERLRQRKQ</sequence>
<comment type="catalytic activity">
    <reaction evidence="14">
        <text>(3Z)-decenoyl-CoA = (2E)-decenoyl-CoA</text>
        <dbReference type="Rhea" id="RHEA:77195"/>
        <dbReference type="ChEBI" id="CHEBI:61406"/>
        <dbReference type="ChEBI" id="CHEBI:195601"/>
    </reaction>
    <physiologicalReaction direction="left-to-right" evidence="14">
        <dbReference type="Rhea" id="RHEA:77196"/>
    </physiologicalReaction>
</comment>
<comment type="catalytic activity">
    <reaction evidence="16">
        <text>(3Z)-dodecenoyl-CoA = (2E)-dodecenoyl-CoA</text>
        <dbReference type="Rhea" id="RHEA:23716"/>
        <dbReference type="ChEBI" id="CHEBI:57330"/>
        <dbReference type="ChEBI" id="CHEBI:58543"/>
        <dbReference type="EC" id="5.3.3.8"/>
    </reaction>
    <physiologicalReaction direction="left-to-right" evidence="16">
        <dbReference type="Rhea" id="RHEA:23717"/>
    </physiologicalReaction>
</comment>
<keyword evidence="10" id="KW-0496">Mitochondrion</keyword>
<keyword evidence="6" id="KW-0276">Fatty acid metabolism</keyword>
<comment type="catalytic activity">
    <reaction evidence="12">
        <text>a (3E)-enoyl-CoA = a 4-saturated (2E)-enoyl-CoA</text>
        <dbReference type="Rhea" id="RHEA:45228"/>
        <dbReference type="ChEBI" id="CHEBI:58521"/>
        <dbReference type="ChEBI" id="CHEBI:85097"/>
        <dbReference type="EC" id="5.3.3.8"/>
    </reaction>
    <physiologicalReaction direction="left-to-right" evidence="12">
        <dbReference type="Rhea" id="RHEA:45229"/>
    </physiologicalReaction>
</comment>
<dbReference type="AlphaFoldDB" id="A0A974BVR9"/>